<evidence type="ECO:0000313" key="3">
    <source>
        <dbReference type="Proteomes" id="UP001187415"/>
    </source>
</evidence>
<dbReference type="Proteomes" id="UP001187415">
    <property type="component" value="Unassembled WGS sequence"/>
</dbReference>
<organism evidence="2 3">
    <name type="scientific">Channa striata</name>
    <name type="common">Snakehead murrel</name>
    <name type="synonym">Ophicephalus striatus</name>
    <dbReference type="NCBI Taxonomy" id="64152"/>
    <lineage>
        <taxon>Eukaryota</taxon>
        <taxon>Metazoa</taxon>
        <taxon>Chordata</taxon>
        <taxon>Craniata</taxon>
        <taxon>Vertebrata</taxon>
        <taxon>Euteleostomi</taxon>
        <taxon>Actinopterygii</taxon>
        <taxon>Neopterygii</taxon>
        <taxon>Teleostei</taxon>
        <taxon>Neoteleostei</taxon>
        <taxon>Acanthomorphata</taxon>
        <taxon>Anabantaria</taxon>
        <taxon>Anabantiformes</taxon>
        <taxon>Channoidei</taxon>
        <taxon>Channidae</taxon>
        <taxon>Channa</taxon>
    </lineage>
</organism>
<reference evidence="2" key="1">
    <citation type="submission" date="2023-07" db="EMBL/GenBank/DDBJ databases">
        <title>Chromosome-level Genome Assembly of Striped Snakehead (Channa striata).</title>
        <authorList>
            <person name="Liu H."/>
        </authorList>
    </citation>
    <scope>NUCLEOTIDE SEQUENCE</scope>
    <source>
        <strain evidence="2">Gz</strain>
        <tissue evidence="2">Muscle</tissue>
    </source>
</reference>
<gene>
    <name evidence="2" type="ORF">Q5P01_015895</name>
</gene>
<evidence type="ECO:0000313" key="2">
    <source>
        <dbReference type="EMBL" id="KAK2835411.1"/>
    </source>
</evidence>
<feature type="region of interest" description="Disordered" evidence="1">
    <location>
        <begin position="1"/>
        <end position="28"/>
    </location>
</feature>
<protein>
    <submittedName>
        <fullName evidence="2">Uncharacterized protein</fullName>
    </submittedName>
</protein>
<evidence type="ECO:0000256" key="1">
    <source>
        <dbReference type="SAM" id="MobiDB-lite"/>
    </source>
</evidence>
<feature type="compositionally biased region" description="Polar residues" evidence="1">
    <location>
        <begin position="1"/>
        <end position="11"/>
    </location>
</feature>
<comment type="caution">
    <text evidence="2">The sequence shown here is derived from an EMBL/GenBank/DDBJ whole genome shotgun (WGS) entry which is preliminary data.</text>
</comment>
<dbReference type="EMBL" id="JAUPFM010000012">
    <property type="protein sequence ID" value="KAK2835411.1"/>
    <property type="molecule type" value="Genomic_DNA"/>
</dbReference>
<keyword evidence="3" id="KW-1185">Reference proteome</keyword>
<proteinExistence type="predicted"/>
<sequence>MRDGKGSSTLVMATGAAPSQPHVSSQPHLVDHGFLTQSLRVPEEPVDSFSTMPCHYRKPATGATGWHLRN</sequence>
<accession>A0AA88MGW3</accession>
<dbReference type="AlphaFoldDB" id="A0AA88MGW3"/>
<name>A0AA88MGW3_CHASR</name>